<keyword evidence="3 9" id="KW-0347">Helicase</keyword>
<dbReference type="GO" id="GO:0004527">
    <property type="term" value="F:exonuclease activity"/>
    <property type="evidence" value="ECO:0007669"/>
    <property type="project" value="UniProtKB-KW"/>
</dbReference>
<gene>
    <name evidence="11" type="ORF">ACFP3H_18250</name>
</gene>
<evidence type="ECO:0000256" key="7">
    <source>
        <dbReference type="ARBA" id="ARBA00034808"/>
    </source>
</evidence>
<evidence type="ECO:0000256" key="4">
    <source>
        <dbReference type="ARBA" id="ARBA00022840"/>
    </source>
</evidence>
<comment type="caution">
    <text evidence="11">The sequence shown here is derived from an EMBL/GenBank/DDBJ whole genome shotgun (WGS) entry which is preliminary data.</text>
</comment>
<keyword evidence="2 9" id="KW-0378">Hydrolase</keyword>
<dbReference type="Gene3D" id="3.40.50.300">
    <property type="entry name" value="P-loop containing nucleotide triphosphate hydrolases"/>
    <property type="match status" value="2"/>
</dbReference>
<evidence type="ECO:0000256" key="9">
    <source>
        <dbReference type="PROSITE-ProRule" id="PRU00560"/>
    </source>
</evidence>
<feature type="domain" description="UvrD-like helicase ATP-binding" evidence="10">
    <location>
        <begin position="264"/>
        <end position="588"/>
    </location>
</feature>
<dbReference type="Pfam" id="PF13361">
    <property type="entry name" value="UvrD_C"/>
    <property type="match status" value="2"/>
</dbReference>
<proteinExistence type="predicted"/>
<keyword evidence="11" id="KW-0540">Nuclease</keyword>
<dbReference type="InterPro" id="IPR000212">
    <property type="entry name" value="DNA_helicase_UvrD/REP"/>
</dbReference>
<evidence type="ECO:0000256" key="8">
    <source>
        <dbReference type="ARBA" id="ARBA00048988"/>
    </source>
</evidence>
<dbReference type="PANTHER" id="PTHR11070:SF45">
    <property type="entry name" value="DNA 3'-5' HELICASE"/>
    <property type="match status" value="1"/>
</dbReference>
<dbReference type="Proteomes" id="UP001596223">
    <property type="component" value="Unassembled WGS sequence"/>
</dbReference>
<dbReference type="InterPro" id="IPR014017">
    <property type="entry name" value="DNA_helicase_UvrD-like_C"/>
</dbReference>
<keyword evidence="1 9" id="KW-0547">Nucleotide-binding</keyword>
<dbReference type="InterPro" id="IPR014016">
    <property type="entry name" value="UvrD-like_ATP-bd"/>
</dbReference>
<keyword evidence="4 9" id="KW-0067">ATP-binding</keyword>
<feature type="binding site" evidence="9">
    <location>
        <begin position="285"/>
        <end position="292"/>
    </location>
    <ligand>
        <name>ATP</name>
        <dbReference type="ChEBI" id="CHEBI:30616"/>
    </ligand>
</feature>
<evidence type="ECO:0000256" key="3">
    <source>
        <dbReference type="ARBA" id="ARBA00022806"/>
    </source>
</evidence>
<comment type="catalytic activity">
    <reaction evidence="6">
        <text>Couples ATP hydrolysis with the unwinding of duplex DNA by translocating in the 3'-5' direction.</text>
        <dbReference type="EC" id="5.6.2.4"/>
    </reaction>
</comment>
<comment type="catalytic activity">
    <reaction evidence="8">
        <text>ATP + H2O = ADP + phosphate + H(+)</text>
        <dbReference type="Rhea" id="RHEA:13065"/>
        <dbReference type="ChEBI" id="CHEBI:15377"/>
        <dbReference type="ChEBI" id="CHEBI:15378"/>
        <dbReference type="ChEBI" id="CHEBI:30616"/>
        <dbReference type="ChEBI" id="CHEBI:43474"/>
        <dbReference type="ChEBI" id="CHEBI:456216"/>
        <dbReference type="EC" id="5.6.2.4"/>
    </reaction>
</comment>
<dbReference type="PROSITE" id="PS51198">
    <property type="entry name" value="UVRD_HELICASE_ATP_BIND"/>
    <property type="match status" value="1"/>
</dbReference>
<reference evidence="12" key="1">
    <citation type="journal article" date="2019" name="Int. J. Syst. Evol. Microbiol.">
        <title>The Global Catalogue of Microorganisms (GCM) 10K type strain sequencing project: providing services to taxonomists for standard genome sequencing and annotation.</title>
        <authorList>
            <consortium name="The Broad Institute Genomics Platform"/>
            <consortium name="The Broad Institute Genome Sequencing Center for Infectious Disease"/>
            <person name="Wu L."/>
            <person name="Ma J."/>
        </authorList>
    </citation>
    <scope>NUCLEOTIDE SEQUENCE [LARGE SCALE GENOMIC DNA]</scope>
    <source>
        <strain evidence="12">CCUG 36956</strain>
    </source>
</reference>
<dbReference type="SUPFAM" id="SSF52540">
    <property type="entry name" value="P-loop containing nucleoside triphosphate hydrolases"/>
    <property type="match status" value="1"/>
</dbReference>
<name>A0ABW1JU53_9NOCA</name>
<accession>A0ABW1JU53</accession>
<dbReference type="EC" id="5.6.2.4" evidence="7"/>
<evidence type="ECO:0000256" key="1">
    <source>
        <dbReference type="ARBA" id="ARBA00022741"/>
    </source>
</evidence>
<dbReference type="PANTHER" id="PTHR11070">
    <property type="entry name" value="UVRD / RECB / PCRA DNA HELICASE FAMILY MEMBER"/>
    <property type="match status" value="1"/>
</dbReference>
<evidence type="ECO:0000256" key="2">
    <source>
        <dbReference type="ARBA" id="ARBA00022801"/>
    </source>
</evidence>
<sequence>MAQVVVASNNKSMPKLSGVVKDRIYRYLDRVGADDTSVDLGIETLPGAVDPRVRTGQVDPEHRVIMFRIEDKSGDPTYIYLGTWHSDTARELAAASTLQVNKVNGVLEGIVGALDGNNDRRKRTVVPDRRGNLVELAAQSPTGYLARAGYTLIQLTEHLGLGGELAAAALAAPDRDAIHLAAQDSPVTWQLNAVLELAAGRGIDEIREGLGFTDQPVDHDLDENEQILAALAHPATKMQFTLVDDSDELRRVIEEGDFKAWRTFLHPNQSRFVEKDNRGAFRLSGGAGTGKTVVALHRARYLARRDPDARIVVTTFNKTLAKSLQDDLRALDPGVVLAEKPGDKGVYVAGLDKLAAAVLTNSRELERSFAAVYGPGTSTRRGKRCGAEFGWAEAVDAAGTDLDPRLRTASFLAAEYVTVVLGNRVTSREQYLRVPRAGRGVRLSRPQRVAVWQIFEQYRRIARAAGRLSFPEVLAVAAAELQLRAESAGERPADHVIVDEAQDLHATHWSLLRALVAEGPNDLFIAEDSHQRIYGQPVVLSRLGINIRGGRSAKLTLNYRTTAQNLHFAVSILEGGEYRDLEEGEESTAGYTSARLGPNPRLIECPSVTEELGVIADQIKQWIEVDKVAPGDIAVLARAQQDRDLIARALREREVNVEILDDELPGGDRALVLTMHRAKGMEFRCVILAGVDSEHVPSQAQLRGMPEEELAEAQQRERSLLYVAASRARDELVVTWSGQISELLT</sequence>
<keyword evidence="11" id="KW-0269">Exonuclease</keyword>
<evidence type="ECO:0000313" key="11">
    <source>
        <dbReference type="EMBL" id="MFC6013004.1"/>
    </source>
</evidence>
<evidence type="ECO:0000256" key="5">
    <source>
        <dbReference type="ARBA" id="ARBA00023235"/>
    </source>
</evidence>
<dbReference type="Pfam" id="PF00580">
    <property type="entry name" value="UvrD-helicase"/>
    <property type="match status" value="1"/>
</dbReference>
<organism evidence="11 12">
    <name type="scientific">Nocardia lasii</name>
    <dbReference type="NCBI Taxonomy" id="1616107"/>
    <lineage>
        <taxon>Bacteria</taxon>
        <taxon>Bacillati</taxon>
        <taxon>Actinomycetota</taxon>
        <taxon>Actinomycetes</taxon>
        <taxon>Mycobacteriales</taxon>
        <taxon>Nocardiaceae</taxon>
        <taxon>Nocardia</taxon>
    </lineage>
</organism>
<evidence type="ECO:0000256" key="6">
    <source>
        <dbReference type="ARBA" id="ARBA00034617"/>
    </source>
</evidence>
<dbReference type="RefSeq" id="WP_378607609.1">
    <property type="nucleotide sequence ID" value="NZ_JBHSQN010000012.1"/>
</dbReference>
<protein>
    <recommendedName>
        <fullName evidence="7">DNA 3'-5' helicase</fullName>
        <ecNumber evidence="7">5.6.2.4</ecNumber>
    </recommendedName>
</protein>
<keyword evidence="12" id="KW-1185">Reference proteome</keyword>
<dbReference type="InterPro" id="IPR027417">
    <property type="entry name" value="P-loop_NTPase"/>
</dbReference>
<evidence type="ECO:0000259" key="10">
    <source>
        <dbReference type="PROSITE" id="PS51198"/>
    </source>
</evidence>
<evidence type="ECO:0000313" key="12">
    <source>
        <dbReference type="Proteomes" id="UP001596223"/>
    </source>
</evidence>
<keyword evidence="5" id="KW-0413">Isomerase</keyword>
<dbReference type="EMBL" id="JBHSQN010000012">
    <property type="protein sequence ID" value="MFC6013004.1"/>
    <property type="molecule type" value="Genomic_DNA"/>
</dbReference>